<accession>A0A1Y0AZX5</accession>
<protein>
    <submittedName>
        <fullName evidence="1">Uncharacterized protein</fullName>
    </submittedName>
</protein>
<dbReference type="AlphaFoldDB" id="A0A1Y0AZX5"/>
<proteinExistence type="predicted"/>
<geneLocation type="mitochondrion" evidence="1"/>
<name>A0A1Y0AZX5_9LAMI</name>
<reference evidence="1" key="1">
    <citation type="submission" date="2017-03" db="EMBL/GenBank/DDBJ databases">
        <title>The mitochondrial genome of the carnivorous plant Utricularia reniformis (Lentibulariaceae): structure, comparative analysis and evolutionary landmarks.</title>
        <authorList>
            <person name="Silva S.R."/>
            <person name="Alvarenga D.O."/>
            <person name="Michael T.P."/>
            <person name="Miranda V.F.O."/>
            <person name="Varani A.M."/>
        </authorList>
    </citation>
    <scope>NUCLEOTIDE SEQUENCE</scope>
</reference>
<sequence>MIVRIFRNCIIELYQILEVNEWELKRSSCGMEPVVSRYLVILIGQFLFGLKTVLSSLGIKTRERKHEDGIRMDGMKLSKRCLIARVLNHWNGQTASQHNKQEIVSNLQMLATDSKN</sequence>
<organism evidence="1">
    <name type="scientific">Utricularia reniformis</name>
    <dbReference type="NCBI Taxonomy" id="192314"/>
    <lineage>
        <taxon>Eukaryota</taxon>
        <taxon>Viridiplantae</taxon>
        <taxon>Streptophyta</taxon>
        <taxon>Embryophyta</taxon>
        <taxon>Tracheophyta</taxon>
        <taxon>Spermatophyta</taxon>
        <taxon>Magnoliopsida</taxon>
        <taxon>eudicotyledons</taxon>
        <taxon>Gunneridae</taxon>
        <taxon>Pentapetalae</taxon>
        <taxon>asterids</taxon>
        <taxon>lamiids</taxon>
        <taxon>Lamiales</taxon>
        <taxon>Lentibulariaceae</taxon>
        <taxon>Utricularia</taxon>
    </lineage>
</organism>
<dbReference type="EMBL" id="KY774314">
    <property type="protein sequence ID" value="ART30736.1"/>
    <property type="molecule type" value="Genomic_DNA"/>
</dbReference>
<gene>
    <name evidence="1" type="ORF">AEK19_MT0479</name>
</gene>
<evidence type="ECO:0000313" key="1">
    <source>
        <dbReference type="EMBL" id="ART30736.1"/>
    </source>
</evidence>
<keyword evidence="1" id="KW-0496">Mitochondrion</keyword>